<feature type="transmembrane region" description="Helical" evidence="1">
    <location>
        <begin position="84"/>
        <end position="113"/>
    </location>
</feature>
<keyword evidence="1 2" id="KW-0812">Transmembrane</keyword>
<evidence type="ECO:0000313" key="3">
    <source>
        <dbReference type="Proteomes" id="UP000051952"/>
    </source>
</evidence>
<accession>A0A0S4J0T1</accession>
<name>A0A0S4J0T1_BODSA</name>
<dbReference type="EMBL" id="CYKH01000986">
    <property type="protein sequence ID" value="CUG75739.1"/>
    <property type="molecule type" value="Genomic_DNA"/>
</dbReference>
<protein>
    <submittedName>
        <fullName evidence="2">Transmembrane protein, putative</fullName>
    </submittedName>
</protein>
<keyword evidence="1" id="KW-0472">Membrane</keyword>
<dbReference type="AlphaFoldDB" id="A0A0S4J0T1"/>
<feature type="transmembrane region" description="Helical" evidence="1">
    <location>
        <begin position="133"/>
        <end position="158"/>
    </location>
</feature>
<proteinExistence type="predicted"/>
<keyword evidence="1" id="KW-1133">Transmembrane helix</keyword>
<dbReference type="VEuPathDB" id="TriTrypDB:BSAL_84770"/>
<gene>
    <name evidence="2" type="ORF">BSAL_84770</name>
</gene>
<keyword evidence="3" id="KW-1185">Reference proteome</keyword>
<feature type="transmembrane region" description="Helical" evidence="1">
    <location>
        <begin position="12"/>
        <end position="32"/>
    </location>
</feature>
<reference evidence="3" key="1">
    <citation type="submission" date="2015-09" db="EMBL/GenBank/DDBJ databases">
        <authorList>
            <consortium name="Pathogen Informatics"/>
        </authorList>
    </citation>
    <scope>NUCLEOTIDE SEQUENCE [LARGE SCALE GENOMIC DNA]</scope>
    <source>
        <strain evidence="3">Lake Konstanz</strain>
    </source>
</reference>
<evidence type="ECO:0000313" key="2">
    <source>
        <dbReference type="EMBL" id="CUG75739.1"/>
    </source>
</evidence>
<feature type="non-terminal residue" evidence="2">
    <location>
        <position position="1"/>
    </location>
</feature>
<organism evidence="2 3">
    <name type="scientific">Bodo saltans</name>
    <name type="common">Flagellated protozoan</name>
    <dbReference type="NCBI Taxonomy" id="75058"/>
    <lineage>
        <taxon>Eukaryota</taxon>
        <taxon>Discoba</taxon>
        <taxon>Euglenozoa</taxon>
        <taxon>Kinetoplastea</taxon>
        <taxon>Metakinetoplastina</taxon>
        <taxon>Eubodonida</taxon>
        <taxon>Bodonidae</taxon>
        <taxon>Bodo</taxon>
    </lineage>
</organism>
<dbReference type="Proteomes" id="UP000051952">
    <property type="component" value="Unassembled WGS sequence"/>
</dbReference>
<evidence type="ECO:0000256" key="1">
    <source>
        <dbReference type="SAM" id="Phobius"/>
    </source>
</evidence>
<sequence>VLKLYHIEGRALFVLLGADMVVWLFLMVMRVATGFDIDCNNITASPLSLNVTAAPSVRILNCTRRIEVSVPCGMDKDHLMRVEVVGGTMVPVFTLLSCTVHAALSFSFATLTIRNVLMPSDPANALDLQASSLFATLSVFTLSITLSCSGLRALFFLAMETHPPPFSI</sequence>